<dbReference type="Proteomes" id="UP000821837">
    <property type="component" value="Unassembled WGS sequence"/>
</dbReference>
<feature type="region of interest" description="Disordered" evidence="1">
    <location>
        <begin position="125"/>
        <end position="144"/>
    </location>
</feature>
<dbReference type="EMBL" id="JABSTV010001248">
    <property type="protein sequence ID" value="KAH7967752.1"/>
    <property type="molecule type" value="Genomic_DNA"/>
</dbReference>
<protein>
    <submittedName>
        <fullName evidence="2">Uncharacterized protein</fullName>
    </submittedName>
</protein>
<gene>
    <name evidence="2" type="ORF">HPB52_002158</name>
</gene>
<evidence type="ECO:0000313" key="2">
    <source>
        <dbReference type="EMBL" id="KAH7967752.1"/>
    </source>
</evidence>
<feature type="compositionally biased region" description="Pro residues" evidence="1">
    <location>
        <begin position="50"/>
        <end position="62"/>
    </location>
</feature>
<reference evidence="2" key="1">
    <citation type="journal article" date="2020" name="Cell">
        <title>Large-Scale Comparative Analyses of Tick Genomes Elucidate Their Genetic Diversity and Vector Capacities.</title>
        <authorList>
            <consortium name="Tick Genome and Microbiome Consortium (TIGMIC)"/>
            <person name="Jia N."/>
            <person name="Wang J."/>
            <person name="Shi W."/>
            <person name="Du L."/>
            <person name="Sun Y."/>
            <person name="Zhan W."/>
            <person name="Jiang J.F."/>
            <person name="Wang Q."/>
            <person name="Zhang B."/>
            <person name="Ji P."/>
            <person name="Bell-Sakyi L."/>
            <person name="Cui X.M."/>
            <person name="Yuan T.T."/>
            <person name="Jiang B.G."/>
            <person name="Yang W.F."/>
            <person name="Lam T.T."/>
            <person name="Chang Q.C."/>
            <person name="Ding S.J."/>
            <person name="Wang X.J."/>
            <person name="Zhu J.G."/>
            <person name="Ruan X.D."/>
            <person name="Zhao L."/>
            <person name="Wei J.T."/>
            <person name="Ye R.Z."/>
            <person name="Que T.C."/>
            <person name="Du C.H."/>
            <person name="Zhou Y.H."/>
            <person name="Cheng J.X."/>
            <person name="Dai P.F."/>
            <person name="Guo W.B."/>
            <person name="Han X.H."/>
            <person name="Huang E.J."/>
            <person name="Li L.F."/>
            <person name="Wei W."/>
            <person name="Gao Y.C."/>
            <person name="Liu J.Z."/>
            <person name="Shao H.Z."/>
            <person name="Wang X."/>
            <person name="Wang C.C."/>
            <person name="Yang T.C."/>
            <person name="Huo Q.B."/>
            <person name="Li W."/>
            <person name="Chen H.Y."/>
            <person name="Chen S.E."/>
            <person name="Zhou L.G."/>
            <person name="Ni X.B."/>
            <person name="Tian J.H."/>
            <person name="Sheng Y."/>
            <person name="Liu T."/>
            <person name="Pan Y.S."/>
            <person name="Xia L.Y."/>
            <person name="Li J."/>
            <person name="Zhao F."/>
            <person name="Cao W.C."/>
        </authorList>
    </citation>
    <scope>NUCLEOTIDE SEQUENCE</scope>
    <source>
        <strain evidence="2">Rsan-2018</strain>
    </source>
</reference>
<evidence type="ECO:0000313" key="3">
    <source>
        <dbReference type="Proteomes" id="UP000821837"/>
    </source>
</evidence>
<comment type="caution">
    <text evidence="2">The sequence shown here is derived from an EMBL/GenBank/DDBJ whole genome shotgun (WGS) entry which is preliminary data.</text>
</comment>
<name>A0A9D4Q6S0_RHISA</name>
<feature type="region of interest" description="Disordered" evidence="1">
    <location>
        <begin position="34"/>
        <end position="62"/>
    </location>
</feature>
<keyword evidence="3" id="KW-1185">Reference proteome</keyword>
<evidence type="ECO:0000256" key="1">
    <source>
        <dbReference type="SAM" id="MobiDB-lite"/>
    </source>
</evidence>
<dbReference type="AlphaFoldDB" id="A0A9D4Q6S0"/>
<feature type="compositionally biased region" description="Low complexity" evidence="1">
    <location>
        <begin position="135"/>
        <end position="144"/>
    </location>
</feature>
<feature type="region of interest" description="Disordered" evidence="1">
    <location>
        <begin position="165"/>
        <end position="191"/>
    </location>
</feature>
<reference evidence="2" key="2">
    <citation type="submission" date="2021-09" db="EMBL/GenBank/DDBJ databases">
        <authorList>
            <person name="Jia N."/>
            <person name="Wang J."/>
            <person name="Shi W."/>
            <person name="Du L."/>
            <person name="Sun Y."/>
            <person name="Zhan W."/>
            <person name="Jiang J."/>
            <person name="Wang Q."/>
            <person name="Zhang B."/>
            <person name="Ji P."/>
            <person name="Sakyi L.B."/>
            <person name="Cui X."/>
            <person name="Yuan T."/>
            <person name="Jiang B."/>
            <person name="Yang W."/>
            <person name="Lam T.T.-Y."/>
            <person name="Chang Q."/>
            <person name="Ding S."/>
            <person name="Wang X."/>
            <person name="Zhu J."/>
            <person name="Ruan X."/>
            <person name="Zhao L."/>
            <person name="Wei J."/>
            <person name="Que T."/>
            <person name="Du C."/>
            <person name="Cheng J."/>
            <person name="Dai P."/>
            <person name="Han X."/>
            <person name="Huang E."/>
            <person name="Gao Y."/>
            <person name="Liu J."/>
            <person name="Shao H."/>
            <person name="Ye R."/>
            <person name="Li L."/>
            <person name="Wei W."/>
            <person name="Wang X."/>
            <person name="Wang C."/>
            <person name="Huo Q."/>
            <person name="Li W."/>
            <person name="Guo W."/>
            <person name="Chen H."/>
            <person name="Chen S."/>
            <person name="Zhou L."/>
            <person name="Zhou L."/>
            <person name="Ni X."/>
            <person name="Tian J."/>
            <person name="Zhou Y."/>
            <person name="Sheng Y."/>
            <person name="Liu T."/>
            <person name="Pan Y."/>
            <person name="Xia L."/>
            <person name="Li J."/>
            <person name="Zhao F."/>
            <person name="Cao W."/>
        </authorList>
    </citation>
    <scope>NUCLEOTIDE SEQUENCE</scope>
    <source>
        <strain evidence="2">Rsan-2018</strain>
        <tissue evidence="2">Larvae</tissue>
    </source>
</reference>
<accession>A0A9D4Q6S0</accession>
<feature type="compositionally biased region" description="Pro residues" evidence="1">
    <location>
        <begin position="178"/>
        <end position="191"/>
    </location>
</feature>
<sequence>MSGGAQGDAAGVAAGVASEDGGVRSWRAVHADLHSTDHISSADTSAAAPKKPPTWEPRPPPLPDTDYKVILRIRGGLDCTKLHPCVLRQVVLKAVGLPINSPDQIRVNPTNHTVLLDRLRARPNRRPSMSGGAQGDAAGVAAGVASEDGGVRSWRAVHADLHSTDHISSADTSAAAPKKPPTWEPRPPPLPDTDYKVILRIRGGLDCTKLHPCVLRQVVLKAVGLPINSPDQIRVNPTNHTVLVSTSSMDRADLYHNIRNLKFDGVLYEVATS</sequence>
<organism evidence="2 3">
    <name type="scientific">Rhipicephalus sanguineus</name>
    <name type="common">Brown dog tick</name>
    <name type="synonym">Ixodes sanguineus</name>
    <dbReference type="NCBI Taxonomy" id="34632"/>
    <lineage>
        <taxon>Eukaryota</taxon>
        <taxon>Metazoa</taxon>
        <taxon>Ecdysozoa</taxon>
        <taxon>Arthropoda</taxon>
        <taxon>Chelicerata</taxon>
        <taxon>Arachnida</taxon>
        <taxon>Acari</taxon>
        <taxon>Parasitiformes</taxon>
        <taxon>Ixodida</taxon>
        <taxon>Ixodoidea</taxon>
        <taxon>Ixodidae</taxon>
        <taxon>Rhipicephalinae</taxon>
        <taxon>Rhipicephalus</taxon>
        <taxon>Rhipicephalus</taxon>
    </lineage>
</organism>
<proteinExistence type="predicted"/>